<dbReference type="RefSeq" id="WP_282908024.1">
    <property type="nucleotide sequence ID" value="NZ_JAGRPV010000001.1"/>
</dbReference>
<keyword evidence="2" id="KW-1185">Reference proteome</keyword>
<sequence>MHSPDTSATSAASALPATSADKHLSSFADPAAIYRPAPLWVWNDDMESDSIRFQLRELASHGFGGAFVHPRPGLITEYLSQTWFERWGDALEEASKLGLKLYIYDENSYPSGFAGGHVPSELPDCLANSVLFNEYGPDEVARKLANASPMLNRPGHPIKAFAVREAPGRKPAWEIVRDVTLLPMTQWREHGDRFWVFELGTPMTNNWLGGFAYADLLRPEVTARFLAVTHEAYRERFGDRFGTQIPALFTDEPEISPGNLFEHGSPLPFSFWFAGEFERRNGYDLRDYLPFLFRDAAIAFETAPAVDAAKVRFDYFETIRELWVNNSVRPISQWCEANGIAYTGHYIEHQWPHPFHRTSPAVMSLYEFMQWPAIDMLETKLLRADAAKPGASSAFLPFVPPNEAQRAQGAYNDPAAMLTVREAHSAANQFGRERVLCEAYGAGGWDSSFEDYKRIGDWLYVHGINFLNQHLTYGTIVGARKRDHPQSFDWRQPWWDEYAQLNDYFGRLSYALSQGRTVNRIALFNPTTSSFVATAEAVEGDPLYQQGIVDMLALVQSLSDRQWDYDLCDEYIMEGHADVEASSLRVGQSRYEIVIVPAAMTHMKASTVALLRRFLEGGGIVIAANRAPDRVDGARSEEAAALAHLPGWHPAADAAGQLALLSTFAAPRLRLAVEGTAAPSGIAHLRRELGDGSALYFIANSRSTRFEGTATLRGRRAELWNPLDGSATALGQSPDDDGCLTLELSLNASGSLLLRVYEEAAAGAGFDVADTAPEAVPGVPQPLPRRTAASKRRPVALSAPEIVPERDNVLPILHCDLYAGTKQYVGLHTVHAARFAFEHHGFENNPWDNAVQFKRRLLDREAAFDARSGITADYHFHVDSPDDIGPVRLELERPSCYRIAVNGIPVEAVPGTSRLDRHMGAADITRTLRPGRNTIRLEGRPFSIWMELEPLYLFGQFTVAPNPDGGWRLATDRPLGLGDWRDQGYPFYSDAVRYRHSFTLPDEAERVFLSVPSWHGSVISVTVDGEQAGLLGLERGDELELTSFVRPGTVHTLDCRLSGTFRNLLGPHFDAAKPRNIAWPGAWKRSPLEGPPPAEDYDLLSYGLLAPIEIWTIPR</sequence>
<dbReference type="Proteomes" id="UP001161691">
    <property type="component" value="Unassembled WGS sequence"/>
</dbReference>
<dbReference type="EMBL" id="JAGRPV010000001">
    <property type="protein sequence ID" value="MDI4645063.1"/>
    <property type="molecule type" value="Genomic_DNA"/>
</dbReference>
<keyword evidence="1" id="KW-0378">Hydrolase</keyword>
<reference evidence="1" key="1">
    <citation type="submission" date="2023-04" db="EMBL/GenBank/DDBJ databases">
        <title>Comparative genomic analysis of Cohnella hashimotonis sp. nov., isolated from the International Space Station.</title>
        <authorList>
            <person name="Venkateswaran K."/>
            <person name="Simpson A."/>
        </authorList>
    </citation>
    <scope>NUCLEOTIDE SEQUENCE</scope>
    <source>
        <strain evidence="1">F6_2S_P_1</strain>
    </source>
</reference>
<dbReference type="PANTHER" id="PTHR36848">
    <property type="entry name" value="DNA-BINDING PROTEIN (PUTATIVE SECRETED PROTEIN)-RELATED"/>
    <property type="match status" value="1"/>
</dbReference>
<organism evidence="1 2">
    <name type="scientific">Cohnella hashimotonis</name>
    <dbReference type="NCBI Taxonomy" id="2826895"/>
    <lineage>
        <taxon>Bacteria</taxon>
        <taxon>Bacillati</taxon>
        <taxon>Bacillota</taxon>
        <taxon>Bacilli</taxon>
        <taxon>Bacillales</taxon>
        <taxon>Paenibacillaceae</taxon>
        <taxon>Cohnella</taxon>
    </lineage>
</organism>
<evidence type="ECO:0000313" key="2">
    <source>
        <dbReference type="Proteomes" id="UP001161691"/>
    </source>
</evidence>
<proteinExistence type="predicted"/>
<name>A0ABT6TE14_9BACL</name>
<accession>A0ABT6TE14</accession>
<gene>
    <name evidence="1" type="ORF">KB449_08835</name>
</gene>
<dbReference type="Pfam" id="PF17132">
    <property type="entry name" value="Glyco_hydro_106"/>
    <property type="match status" value="1"/>
</dbReference>
<dbReference type="PANTHER" id="PTHR36848:SF2">
    <property type="entry name" value="SECRETED PROTEIN"/>
    <property type="match status" value="1"/>
</dbReference>
<evidence type="ECO:0000313" key="1">
    <source>
        <dbReference type="EMBL" id="MDI4645063.1"/>
    </source>
</evidence>
<protein>
    <submittedName>
        <fullName evidence="1">Glycosyl hydrolase</fullName>
    </submittedName>
</protein>
<dbReference type="GO" id="GO:0016787">
    <property type="term" value="F:hydrolase activity"/>
    <property type="evidence" value="ECO:0007669"/>
    <property type="project" value="UniProtKB-KW"/>
</dbReference>
<comment type="caution">
    <text evidence="1">The sequence shown here is derived from an EMBL/GenBank/DDBJ whole genome shotgun (WGS) entry which is preliminary data.</text>
</comment>
<dbReference type="InterPro" id="IPR053161">
    <property type="entry name" value="Ulvan_degrading_GH"/>
</dbReference>